<reference evidence="3 4" key="1">
    <citation type="journal article" date="2015" name="Biotechnol. Biofuels">
        <title>Enhanced degradation of softwood versus hardwood by the white-rot fungus Pycnoporus coccineus.</title>
        <authorList>
            <person name="Couturier M."/>
            <person name="Navarro D."/>
            <person name="Chevret D."/>
            <person name="Henrissat B."/>
            <person name="Piumi F."/>
            <person name="Ruiz-Duenas F.J."/>
            <person name="Martinez A.T."/>
            <person name="Grigoriev I.V."/>
            <person name="Riley R."/>
            <person name="Lipzen A."/>
            <person name="Berrin J.G."/>
            <person name="Master E.R."/>
            <person name="Rosso M.N."/>
        </authorList>
    </citation>
    <scope>NUCLEOTIDE SEQUENCE [LARGE SCALE GENOMIC DNA]</scope>
    <source>
        <strain evidence="3 4">BRFM310</strain>
    </source>
</reference>
<dbReference type="Proteomes" id="UP000193067">
    <property type="component" value="Unassembled WGS sequence"/>
</dbReference>
<gene>
    <name evidence="3" type="ORF">PYCCODRAFT_1466699</name>
</gene>
<dbReference type="EMBL" id="KZ084099">
    <property type="protein sequence ID" value="OSD03791.1"/>
    <property type="molecule type" value="Genomic_DNA"/>
</dbReference>
<dbReference type="STRING" id="1353009.A0A1Y2IUB4"/>
<sequence>MATLTATDANAASSSGQVENNDGPIALVGNPSTTNPCAEEAQTESPEAERKVPQPDAEFWFEDGNLILVARDVEFRVYRGPLVANSPVFKDLLHLPHSSTNRCTCGGGIALLHVQDSPEDLRHLLRVVMPGKTPRIASDADSFHAVSACIRLGLKYNIVYIVERSLEYLKNYFVYQFRSHDRTRFPLPPSFENIHCIGVVNLARMTGTDVLLAPALMACCLLGASELMNGFAREDGTREVLSNDDIGRCFVGRAALVEATILFMLNISDQTLSSGCTRPSRCKKVFLCLLNNTKHQNNLGTFSRLSWYCFFYRWVESQDFNRRLCWPCCDMLRNRENQLHDDTWRRLPELMGLSVQSWAEEYNKGPRETWRRHATIFD</sequence>
<evidence type="ECO:0000313" key="3">
    <source>
        <dbReference type="EMBL" id="OSD03791.1"/>
    </source>
</evidence>
<evidence type="ECO:0000313" key="4">
    <source>
        <dbReference type="Proteomes" id="UP000193067"/>
    </source>
</evidence>
<keyword evidence="4" id="KW-1185">Reference proteome</keyword>
<evidence type="ECO:0000256" key="1">
    <source>
        <dbReference type="SAM" id="MobiDB-lite"/>
    </source>
</evidence>
<dbReference type="AlphaFoldDB" id="A0A1Y2IUB4"/>
<feature type="domain" description="BTB" evidence="2">
    <location>
        <begin position="64"/>
        <end position="132"/>
    </location>
</feature>
<dbReference type="PROSITE" id="PS50097">
    <property type="entry name" value="BTB"/>
    <property type="match status" value="1"/>
</dbReference>
<dbReference type="Gene3D" id="3.30.710.10">
    <property type="entry name" value="Potassium Channel Kv1.1, Chain A"/>
    <property type="match status" value="1"/>
</dbReference>
<evidence type="ECO:0000259" key="2">
    <source>
        <dbReference type="PROSITE" id="PS50097"/>
    </source>
</evidence>
<organism evidence="3 4">
    <name type="scientific">Trametes coccinea (strain BRFM310)</name>
    <name type="common">Pycnoporus coccineus</name>
    <dbReference type="NCBI Taxonomy" id="1353009"/>
    <lineage>
        <taxon>Eukaryota</taxon>
        <taxon>Fungi</taxon>
        <taxon>Dikarya</taxon>
        <taxon>Basidiomycota</taxon>
        <taxon>Agaricomycotina</taxon>
        <taxon>Agaricomycetes</taxon>
        <taxon>Polyporales</taxon>
        <taxon>Polyporaceae</taxon>
        <taxon>Trametes</taxon>
    </lineage>
</organism>
<accession>A0A1Y2IUB4</accession>
<dbReference type="InterPro" id="IPR011333">
    <property type="entry name" value="SKP1/BTB/POZ_sf"/>
</dbReference>
<feature type="region of interest" description="Disordered" evidence="1">
    <location>
        <begin position="1"/>
        <end position="53"/>
    </location>
</feature>
<dbReference type="OrthoDB" id="3036049at2759"/>
<feature type="compositionally biased region" description="Polar residues" evidence="1">
    <location>
        <begin position="1"/>
        <end position="20"/>
    </location>
</feature>
<proteinExistence type="predicted"/>
<name>A0A1Y2IUB4_TRAC3</name>
<dbReference type="InterPro" id="IPR000210">
    <property type="entry name" value="BTB/POZ_dom"/>
</dbReference>
<protein>
    <recommendedName>
        <fullName evidence="2">BTB domain-containing protein</fullName>
    </recommendedName>
</protein>